<keyword evidence="6 7" id="KW-0472">Membrane</keyword>
<evidence type="ECO:0000256" key="6">
    <source>
        <dbReference type="ARBA" id="ARBA00023136"/>
    </source>
</evidence>
<feature type="transmembrane region" description="Helical" evidence="7">
    <location>
        <begin position="322"/>
        <end position="341"/>
    </location>
</feature>
<organism evidence="9 10">
    <name type="scientific">Polyplax serrata</name>
    <name type="common">Common mouse louse</name>
    <dbReference type="NCBI Taxonomy" id="468196"/>
    <lineage>
        <taxon>Eukaryota</taxon>
        <taxon>Metazoa</taxon>
        <taxon>Ecdysozoa</taxon>
        <taxon>Arthropoda</taxon>
        <taxon>Hexapoda</taxon>
        <taxon>Insecta</taxon>
        <taxon>Pterygota</taxon>
        <taxon>Neoptera</taxon>
        <taxon>Paraneoptera</taxon>
        <taxon>Psocodea</taxon>
        <taxon>Troctomorpha</taxon>
        <taxon>Phthiraptera</taxon>
        <taxon>Anoplura</taxon>
        <taxon>Polyplacidae</taxon>
        <taxon>Polyplax</taxon>
    </lineage>
</organism>
<accession>A0AAN8PDS3</accession>
<evidence type="ECO:0000256" key="7">
    <source>
        <dbReference type="RuleBase" id="RU910716"/>
    </source>
</evidence>
<protein>
    <recommendedName>
        <fullName evidence="7">XK-related protein</fullName>
    </recommendedName>
</protein>
<reference evidence="9 10" key="1">
    <citation type="submission" date="2023-10" db="EMBL/GenBank/DDBJ databases">
        <title>Genomes of two closely related lineages of the louse Polyplax serrata with different host specificities.</title>
        <authorList>
            <person name="Martinu J."/>
            <person name="Tarabai H."/>
            <person name="Stefka J."/>
            <person name="Hypsa V."/>
        </authorList>
    </citation>
    <scope>NUCLEOTIDE SEQUENCE [LARGE SCALE GENOMIC DNA]</scope>
    <source>
        <strain evidence="9">HR10_N</strain>
    </source>
</reference>
<feature type="compositionally biased region" description="Basic and acidic residues" evidence="8">
    <location>
        <begin position="1"/>
        <end position="13"/>
    </location>
</feature>
<dbReference type="GO" id="GO:0005886">
    <property type="term" value="C:plasma membrane"/>
    <property type="evidence" value="ECO:0007669"/>
    <property type="project" value="UniProtKB-SubCell"/>
</dbReference>
<comment type="caution">
    <text evidence="9">The sequence shown here is derived from an EMBL/GenBank/DDBJ whole genome shotgun (WGS) entry which is preliminary data.</text>
</comment>
<dbReference type="GO" id="GO:0070782">
    <property type="term" value="P:phosphatidylserine exposure on apoptotic cell surface"/>
    <property type="evidence" value="ECO:0007669"/>
    <property type="project" value="TreeGrafter"/>
</dbReference>
<dbReference type="InterPro" id="IPR018629">
    <property type="entry name" value="XK-rel"/>
</dbReference>
<feature type="transmembrane region" description="Helical" evidence="7">
    <location>
        <begin position="291"/>
        <end position="310"/>
    </location>
</feature>
<dbReference type="GO" id="GO:1902742">
    <property type="term" value="P:apoptotic process involved in development"/>
    <property type="evidence" value="ECO:0007669"/>
    <property type="project" value="TreeGrafter"/>
</dbReference>
<feature type="transmembrane region" description="Helical" evidence="7">
    <location>
        <begin position="36"/>
        <end position="59"/>
    </location>
</feature>
<gene>
    <name evidence="9" type="ORF">RUM43_005616</name>
</gene>
<keyword evidence="3" id="KW-1003">Cell membrane</keyword>
<evidence type="ECO:0000256" key="5">
    <source>
        <dbReference type="ARBA" id="ARBA00022989"/>
    </source>
</evidence>
<feature type="transmembrane region" description="Helical" evidence="7">
    <location>
        <begin position="66"/>
        <end position="90"/>
    </location>
</feature>
<comment type="similarity">
    <text evidence="2 7">Belongs to the XK family.</text>
</comment>
<keyword evidence="5 7" id="KW-1133">Transmembrane helix</keyword>
<dbReference type="EMBL" id="JAWJWE010000037">
    <property type="protein sequence ID" value="KAK6625319.1"/>
    <property type="molecule type" value="Genomic_DNA"/>
</dbReference>
<dbReference type="GO" id="GO:0043652">
    <property type="term" value="P:engulfment of apoptotic cell"/>
    <property type="evidence" value="ECO:0007669"/>
    <property type="project" value="TreeGrafter"/>
</dbReference>
<dbReference type="AlphaFoldDB" id="A0AAN8PDS3"/>
<dbReference type="PANTHER" id="PTHR16024:SF6">
    <property type="entry name" value="XK-RELATED PROTEIN"/>
    <property type="match status" value="1"/>
</dbReference>
<sequence length="412" mass="47341">MPKSISDTDDKMVGVDSDSTDKAPNSCRVRYIDIGVLVYGIILHFIDTGFDIFLAYSYFMTKQYSYFAWTAAFTIVPTAVMSAISIRMYMEDSKGNLINWKVLLRPGLCVAGLILQLAPVIRYFDSILYARKCLKAESQGDKKLQEMYYKKMLKEDSDAALLRVFECYLESACQQVLQITLLLIEYSQGSQIHLTKQCIMITLSFISMGWCMATYHRCIRFDRDDKQNISTFGTLAQFLWHLNFTVSRIIALAALAILYPFWTCIAVAGHWCAMTIWIAVTAKTNFCGKSLILEVLFASTVGLVYIFNFISLKDGPTRKSYFVFFSICGLENLIASVLWGLKSQSIIKNWTYYAFLVLPISTYILSIVFSMIYYYLFHPTKSNFRVTNRKKIFYGSHQPNVQYEQECKLEDQ</sequence>
<feature type="transmembrane region" description="Helical" evidence="7">
    <location>
        <begin position="102"/>
        <end position="124"/>
    </location>
</feature>
<evidence type="ECO:0000256" key="1">
    <source>
        <dbReference type="ARBA" id="ARBA00004651"/>
    </source>
</evidence>
<feature type="region of interest" description="Disordered" evidence="8">
    <location>
        <begin position="1"/>
        <end position="21"/>
    </location>
</feature>
<evidence type="ECO:0000256" key="3">
    <source>
        <dbReference type="ARBA" id="ARBA00022475"/>
    </source>
</evidence>
<evidence type="ECO:0000256" key="2">
    <source>
        <dbReference type="ARBA" id="ARBA00008789"/>
    </source>
</evidence>
<evidence type="ECO:0000256" key="8">
    <source>
        <dbReference type="SAM" id="MobiDB-lite"/>
    </source>
</evidence>
<evidence type="ECO:0000256" key="4">
    <source>
        <dbReference type="ARBA" id="ARBA00022692"/>
    </source>
</evidence>
<evidence type="ECO:0000313" key="9">
    <source>
        <dbReference type="EMBL" id="KAK6625319.1"/>
    </source>
</evidence>
<feature type="transmembrane region" description="Helical" evidence="7">
    <location>
        <begin position="353"/>
        <end position="376"/>
    </location>
</feature>
<keyword evidence="4 7" id="KW-0812">Transmembrane</keyword>
<dbReference type="InterPro" id="IPR050895">
    <property type="entry name" value="XK-related_scramblase"/>
</dbReference>
<dbReference type="Proteomes" id="UP001372834">
    <property type="component" value="Unassembled WGS sequence"/>
</dbReference>
<proteinExistence type="inferred from homology"/>
<dbReference type="PANTHER" id="PTHR16024">
    <property type="entry name" value="XK-RELATED PROTEIN"/>
    <property type="match status" value="1"/>
</dbReference>
<feature type="transmembrane region" description="Helical" evidence="7">
    <location>
        <begin position="249"/>
        <end position="279"/>
    </location>
</feature>
<comment type="subcellular location">
    <subcellularLocation>
        <location evidence="1">Cell membrane</location>
        <topology evidence="1">Multi-pass membrane protein</topology>
    </subcellularLocation>
    <subcellularLocation>
        <location evidence="7">Membrane</location>
        <topology evidence="7">Multi-pass membrane protein</topology>
    </subcellularLocation>
</comment>
<dbReference type="Pfam" id="PF09815">
    <property type="entry name" value="XK-related"/>
    <property type="match status" value="1"/>
</dbReference>
<name>A0AAN8PDS3_POLSC</name>
<evidence type="ECO:0000313" key="10">
    <source>
        <dbReference type="Proteomes" id="UP001372834"/>
    </source>
</evidence>